<evidence type="ECO:0000256" key="2">
    <source>
        <dbReference type="ARBA" id="ARBA00023315"/>
    </source>
</evidence>
<comment type="caution">
    <text evidence="4">The sequence shown here is derived from an EMBL/GenBank/DDBJ whole genome shotgun (WGS) entry which is preliminary data.</text>
</comment>
<evidence type="ECO:0000313" key="5">
    <source>
        <dbReference type="Proteomes" id="UP001208935"/>
    </source>
</evidence>
<name>A0ABT3KPB2_9BURK</name>
<dbReference type="CDD" id="cd04301">
    <property type="entry name" value="NAT_SF"/>
    <property type="match status" value="1"/>
</dbReference>
<reference evidence="5" key="1">
    <citation type="submission" date="2023-07" db="EMBL/GenBank/DDBJ databases">
        <title>Verminephrobacter genomes.</title>
        <authorList>
            <person name="Lund M.B."/>
        </authorList>
    </citation>
    <scope>NUCLEOTIDE SEQUENCE [LARGE SCALE GENOMIC DNA]</scope>
    <source>
        <strain evidence="5">AtM5-05</strain>
    </source>
</reference>
<evidence type="ECO:0000256" key="1">
    <source>
        <dbReference type="ARBA" id="ARBA00022679"/>
    </source>
</evidence>
<keyword evidence="2" id="KW-0012">Acyltransferase</keyword>
<sequence length="158" mass="18156">MNTFYEEITEPEPEQVEPLRSALKAFNASQLGDYGADTLLITARSESGDLHGAVYGWLRFGWLYIHLLWVDPAMHRRGIASALLEKMESYAASRGIRRGRLATSDFQPGYDLYRKRGWTVYAKVPILPDRDTGVDLHVEYLMWKHWDVQDESHGKGVR</sequence>
<dbReference type="InterPro" id="IPR000182">
    <property type="entry name" value="GNAT_dom"/>
</dbReference>
<dbReference type="EMBL" id="QZCW01000001">
    <property type="protein sequence ID" value="MCW5320157.1"/>
    <property type="molecule type" value="Genomic_DNA"/>
</dbReference>
<dbReference type="InterPro" id="IPR050832">
    <property type="entry name" value="Bact_Acetyltransf"/>
</dbReference>
<dbReference type="InterPro" id="IPR016181">
    <property type="entry name" value="Acyl_CoA_acyltransferase"/>
</dbReference>
<proteinExistence type="predicted"/>
<keyword evidence="1" id="KW-0808">Transferase</keyword>
<dbReference type="SUPFAM" id="SSF55729">
    <property type="entry name" value="Acyl-CoA N-acyltransferases (Nat)"/>
    <property type="match status" value="1"/>
</dbReference>
<accession>A0ABT3KPB2</accession>
<dbReference type="Proteomes" id="UP001208935">
    <property type="component" value="Unassembled WGS sequence"/>
</dbReference>
<dbReference type="RefSeq" id="WP_265256924.1">
    <property type="nucleotide sequence ID" value="NZ_QZCV01000001.1"/>
</dbReference>
<evidence type="ECO:0000259" key="3">
    <source>
        <dbReference type="PROSITE" id="PS51186"/>
    </source>
</evidence>
<gene>
    <name evidence="4" type="ORF">D5039_02880</name>
</gene>
<protein>
    <submittedName>
        <fullName evidence="4">GNAT family N-acetyltransferase</fullName>
    </submittedName>
</protein>
<dbReference type="PROSITE" id="PS51186">
    <property type="entry name" value="GNAT"/>
    <property type="match status" value="1"/>
</dbReference>
<dbReference type="Pfam" id="PF00583">
    <property type="entry name" value="Acetyltransf_1"/>
    <property type="match status" value="1"/>
</dbReference>
<feature type="domain" description="N-acetyltransferase" evidence="3">
    <location>
        <begin position="3"/>
        <end position="147"/>
    </location>
</feature>
<dbReference type="PANTHER" id="PTHR43877:SF2">
    <property type="entry name" value="AMINOALKYLPHOSPHONATE N-ACETYLTRANSFERASE-RELATED"/>
    <property type="match status" value="1"/>
</dbReference>
<keyword evidence="5" id="KW-1185">Reference proteome</keyword>
<organism evidence="4 5">
    <name type="scientific">Verminephrobacter aporrectodeae subsp. tuberculatae</name>
    <dbReference type="NCBI Taxonomy" id="1110392"/>
    <lineage>
        <taxon>Bacteria</taxon>
        <taxon>Pseudomonadati</taxon>
        <taxon>Pseudomonadota</taxon>
        <taxon>Betaproteobacteria</taxon>
        <taxon>Burkholderiales</taxon>
        <taxon>Comamonadaceae</taxon>
        <taxon>Verminephrobacter</taxon>
    </lineage>
</organism>
<dbReference type="Gene3D" id="3.40.630.30">
    <property type="match status" value="1"/>
</dbReference>
<evidence type="ECO:0000313" key="4">
    <source>
        <dbReference type="EMBL" id="MCW5320157.1"/>
    </source>
</evidence>
<dbReference type="PANTHER" id="PTHR43877">
    <property type="entry name" value="AMINOALKYLPHOSPHONATE N-ACETYLTRANSFERASE-RELATED-RELATED"/>
    <property type="match status" value="1"/>
</dbReference>